<dbReference type="InParanoid" id="A0A2J7QFR8"/>
<sequence>MEQLISASGIYFDELGTVRLFPMKWKFVSYVDSEPHRELWRQTKDFHRRVIEYCNKLETQEWYYLTDRKSSLSYFKSKVKYIDQLNENLIDYTSANMPVRKRRSQTEKRGLINFVGKGLHLLFGTATDADVENSNNYISKLEAEQIKCLHIAGEEMTIIKTTINSINSTILKVDQNEELLRNGMLLLEKRTGEEISEIRVKYERINLINEHIKIVIRGMEESQLFFEVFIDAEQGSLQPHLLTIMAVKGIVSKQTLPQGLDFPTFPTSELSCIITMHAYLYQQYLVYITEFHYCYPPIFICTKLFRFP</sequence>
<organism evidence="1 2">
    <name type="scientific">Cryptotermes secundus</name>
    <dbReference type="NCBI Taxonomy" id="105785"/>
    <lineage>
        <taxon>Eukaryota</taxon>
        <taxon>Metazoa</taxon>
        <taxon>Ecdysozoa</taxon>
        <taxon>Arthropoda</taxon>
        <taxon>Hexapoda</taxon>
        <taxon>Insecta</taxon>
        <taxon>Pterygota</taxon>
        <taxon>Neoptera</taxon>
        <taxon>Polyneoptera</taxon>
        <taxon>Dictyoptera</taxon>
        <taxon>Blattodea</taxon>
        <taxon>Blattoidea</taxon>
        <taxon>Termitoidae</taxon>
        <taxon>Kalotermitidae</taxon>
        <taxon>Cryptotermitinae</taxon>
        <taxon>Cryptotermes</taxon>
    </lineage>
</organism>
<comment type="caution">
    <text evidence="1">The sequence shown here is derived from an EMBL/GenBank/DDBJ whole genome shotgun (WGS) entry which is preliminary data.</text>
</comment>
<dbReference type="InterPro" id="IPR022048">
    <property type="entry name" value="Envelope_fusion-like"/>
</dbReference>
<protein>
    <submittedName>
        <fullName evidence="1">Uncharacterized protein</fullName>
    </submittedName>
</protein>
<keyword evidence="2" id="KW-1185">Reference proteome</keyword>
<dbReference type="Proteomes" id="UP000235965">
    <property type="component" value="Unassembled WGS sequence"/>
</dbReference>
<evidence type="ECO:0000313" key="1">
    <source>
        <dbReference type="EMBL" id="PNF27436.1"/>
    </source>
</evidence>
<evidence type="ECO:0000313" key="2">
    <source>
        <dbReference type="Proteomes" id="UP000235965"/>
    </source>
</evidence>
<dbReference type="Pfam" id="PF12259">
    <property type="entry name" value="Baculo_F"/>
    <property type="match status" value="1"/>
</dbReference>
<dbReference type="AlphaFoldDB" id="A0A2J7QFR8"/>
<name>A0A2J7QFR8_9NEOP</name>
<proteinExistence type="predicted"/>
<dbReference type="EMBL" id="NEVH01014851">
    <property type="protein sequence ID" value="PNF27436.1"/>
    <property type="molecule type" value="Genomic_DNA"/>
</dbReference>
<dbReference type="OrthoDB" id="6624493at2759"/>
<reference evidence="1 2" key="1">
    <citation type="submission" date="2017-12" db="EMBL/GenBank/DDBJ databases">
        <title>Hemimetabolous genomes reveal molecular basis of termite eusociality.</title>
        <authorList>
            <person name="Harrison M.C."/>
            <person name="Jongepier E."/>
            <person name="Robertson H.M."/>
            <person name="Arning N."/>
            <person name="Bitard-Feildel T."/>
            <person name="Chao H."/>
            <person name="Childers C.P."/>
            <person name="Dinh H."/>
            <person name="Doddapaneni H."/>
            <person name="Dugan S."/>
            <person name="Gowin J."/>
            <person name="Greiner C."/>
            <person name="Han Y."/>
            <person name="Hu H."/>
            <person name="Hughes D.S.T."/>
            <person name="Huylmans A.-K."/>
            <person name="Kemena C."/>
            <person name="Kremer L.P.M."/>
            <person name="Lee S.L."/>
            <person name="Lopez-Ezquerra A."/>
            <person name="Mallet L."/>
            <person name="Monroy-Kuhn J.M."/>
            <person name="Moser A."/>
            <person name="Murali S.C."/>
            <person name="Muzny D.M."/>
            <person name="Otani S."/>
            <person name="Piulachs M.-D."/>
            <person name="Poelchau M."/>
            <person name="Qu J."/>
            <person name="Schaub F."/>
            <person name="Wada-Katsumata A."/>
            <person name="Worley K.C."/>
            <person name="Xie Q."/>
            <person name="Ylla G."/>
            <person name="Poulsen M."/>
            <person name="Gibbs R.A."/>
            <person name="Schal C."/>
            <person name="Richards S."/>
            <person name="Belles X."/>
            <person name="Korb J."/>
            <person name="Bornberg-Bauer E."/>
        </authorList>
    </citation>
    <scope>NUCLEOTIDE SEQUENCE [LARGE SCALE GENOMIC DNA]</scope>
    <source>
        <tissue evidence="1">Whole body</tissue>
    </source>
</reference>
<accession>A0A2J7QFR8</accession>
<gene>
    <name evidence="1" type="ORF">B7P43_G16883</name>
</gene>